<accession>A0ABD3EUB5</accession>
<keyword evidence="2" id="KW-1185">Reference proteome</keyword>
<dbReference type="AlphaFoldDB" id="A0ABD3EUB5"/>
<name>A0ABD3EUB5_9STRA</name>
<evidence type="ECO:0000313" key="1">
    <source>
        <dbReference type="EMBL" id="KAL3658108.1"/>
    </source>
</evidence>
<dbReference type="EMBL" id="JBIMZQ010000057">
    <property type="protein sequence ID" value="KAL3658108.1"/>
    <property type="molecule type" value="Genomic_DNA"/>
</dbReference>
<evidence type="ECO:0000313" key="2">
    <source>
        <dbReference type="Proteomes" id="UP001632037"/>
    </source>
</evidence>
<sequence>MPELHLITCVFGYGLDTGRFETWRVKLDPEPACARCCLLSRLEQRSETSPDGSIPHFEQPGIDQASKVSEPKQHFITCVAQVQPTDDGRAPRLHGFLYPTASTSSVKSILYIAEPSVDFIDHMVSPCSL</sequence>
<organism evidence="1 2">
    <name type="scientific">Phytophthora oleae</name>
    <dbReference type="NCBI Taxonomy" id="2107226"/>
    <lineage>
        <taxon>Eukaryota</taxon>
        <taxon>Sar</taxon>
        <taxon>Stramenopiles</taxon>
        <taxon>Oomycota</taxon>
        <taxon>Peronosporomycetes</taxon>
        <taxon>Peronosporales</taxon>
        <taxon>Peronosporaceae</taxon>
        <taxon>Phytophthora</taxon>
    </lineage>
</organism>
<dbReference type="Proteomes" id="UP001632037">
    <property type="component" value="Unassembled WGS sequence"/>
</dbReference>
<protein>
    <submittedName>
        <fullName evidence="1">Uncharacterized protein</fullName>
    </submittedName>
</protein>
<reference evidence="1 2" key="1">
    <citation type="submission" date="2024-09" db="EMBL/GenBank/DDBJ databases">
        <title>Genome sequencing and assembly of Phytophthora oleae, isolate VK10A, causative agent of rot of olive drupes.</title>
        <authorList>
            <person name="Conti Taguali S."/>
            <person name="Riolo M."/>
            <person name="La Spada F."/>
            <person name="Cacciola S.O."/>
            <person name="Dionisio G."/>
        </authorList>
    </citation>
    <scope>NUCLEOTIDE SEQUENCE [LARGE SCALE GENOMIC DNA]</scope>
    <source>
        <strain evidence="1 2">VK10A</strain>
    </source>
</reference>
<proteinExistence type="predicted"/>
<comment type="caution">
    <text evidence="1">The sequence shown here is derived from an EMBL/GenBank/DDBJ whole genome shotgun (WGS) entry which is preliminary data.</text>
</comment>
<gene>
    <name evidence="1" type="ORF">V7S43_016951</name>
</gene>